<organism evidence="2 3">
    <name type="scientific">Paracoccus acridae</name>
    <dbReference type="NCBI Taxonomy" id="1795310"/>
    <lineage>
        <taxon>Bacteria</taxon>
        <taxon>Pseudomonadati</taxon>
        <taxon>Pseudomonadota</taxon>
        <taxon>Alphaproteobacteria</taxon>
        <taxon>Rhodobacterales</taxon>
        <taxon>Paracoccaceae</taxon>
        <taxon>Paracoccus</taxon>
    </lineage>
</organism>
<sequence>MSGAFLSVQAVPHRIRTNMDKKTLIIAQIIITCLMAFSMSGVMSAVGLGLTREWLYAWPGQFAMAWPIAFVLTQVATRIAFPLAFRLRRFL</sequence>
<evidence type="ECO:0000256" key="1">
    <source>
        <dbReference type="SAM" id="Phobius"/>
    </source>
</evidence>
<evidence type="ECO:0000313" key="2">
    <source>
        <dbReference type="EMBL" id="GGF53063.1"/>
    </source>
</evidence>
<keyword evidence="3" id="KW-1185">Reference proteome</keyword>
<proteinExistence type="predicted"/>
<evidence type="ECO:0000313" key="3">
    <source>
        <dbReference type="Proteomes" id="UP000640509"/>
    </source>
</evidence>
<dbReference type="EMBL" id="BMIV01000001">
    <property type="protein sequence ID" value="GGF53063.1"/>
    <property type="molecule type" value="Genomic_DNA"/>
</dbReference>
<name>A0ABQ1VBY9_9RHOB</name>
<dbReference type="InterPro" id="IPR021529">
    <property type="entry name" value="DUF2798"/>
</dbReference>
<evidence type="ECO:0008006" key="4">
    <source>
        <dbReference type="Google" id="ProtNLM"/>
    </source>
</evidence>
<keyword evidence="1" id="KW-1133">Transmembrane helix</keyword>
<accession>A0ABQ1VBY9</accession>
<keyword evidence="1" id="KW-0812">Transmembrane</keyword>
<reference evidence="3" key="1">
    <citation type="journal article" date="2019" name="Int. J. Syst. Evol. Microbiol.">
        <title>The Global Catalogue of Microorganisms (GCM) 10K type strain sequencing project: providing services to taxonomists for standard genome sequencing and annotation.</title>
        <authorList>
            <consortium name="The Broad Institute Genomics Platform"/>
            <consortium name="The Broad Institute Genome Sequencing Center for Infectious Disease"/>
            <person name="Wu L."/>
            <person name="Ma J."/>
        </authorList>
    </citation>
    <scope>NUCLEOTIDE SEQUENCE [LARGE SCALE GENOMIC DNA]</scope>
    <source>
        <strain evidence="3">CGMCC 1.15419</strain>
    </source>
</reference>
<protein>
    <recommendedName>
        <fullName evidence="4">DUF2798 domain-containing protein</fullName>
    </recommendedName>
</protein>
<feature type="transmembrane region" description="Helical" evidence="1">
    <location>
        <begin position="62"/>
        <end position="85"/>
    </location>
</feature>
<feature type="transmembrane region" description="Helical" evidence="1">
    <location>
        <begin position="24"/>
        <end position="50"/>
    </location>
</feature>
<dbReference type="Pfam" id="PF11391">
    <property type="entry name" value="DUF2798"/>
    <property type="match status" value="1"/>
</dbReference>
<comment type="caution">
    <text evidence="2">The sequence shown here is derived from an EMBL/GenBank/DDBJ whole genome shotgun (WGS) entry which is preliminary data.</text>
</comment>
<keyword evidence="1" id="KW-0472">Membrane</keyword>
<gene>
    <name evidence="2" type="ORF">GCM10011402_01400</name>
</gene>
<dbReference type="Proteomes" id="UP000640509">
    <property type="component" value="Unassembled WGS sequence"/>
</dbReference>